<accession>A0A8H6QMQ0</accession>
<evidence type="ECO:0000313" key="3">
    <source>
        <dbReference type="Proteomes" id="UP000662466"/>
    </source>
</evidence>
<sequence length="92" mass="10673">MVHPSRLRLPNRPHRLIRKDHRRRRRYRTQHRPHLPRTLAYRHPHRLRGDRPRGGNLPDADKRDQPVVNGGGGFARDLLVTLAEEGAAFGVA</sequence>
<reference evidence="2" key="1">
    <citation type="submission" date="2020-06" db="EMBL/GenBank/DDBJ databases">
        <title>Draft genome sequences of strains closely related to Aspergillus parafelis and Aspergillus hiratsukae.</title>
        <authorList>
            <person name="Dos Santos R.A.C."/>
            <person name="Rivero-Menendez O."/>
            <person name="Steenwyk J.L."/>
            <person name="Mead M.E."/>
            <person name="Goldman G.H."/>
            <person name="Alastruey-Izquierdo A."/>
            <person name="Rokas A."/>
        </authorList>
    </citation>
    <scope>NUCLEOTIDE SEQUENCE</scope>
    <source>
        <strain evidence="2">CNM-CM6106</strain>
    </source>
</reference>
<evidence type="ECO:0000313" key="2">
    <source>
        <dbReference type="EMBL" id="KAF7174636.1"/>
    </source>
</evidence>
<dbReference type="AlphaFoldDB" id="A0A8H6QMQ0"/>
<name>A0A8H6QMQ0_9EURO</name>
<feature type="region of interest" description="Disordered" evidence="1">
    <location>
        <begin position="1"/>
        <end position="73"/>
    </location>
</feature>
<gene>
    <name evidence="2" type="ORF">CNMCM6106_000197</name>
</gene>
<protein>
    <submittedName>
        <fullName evidence="2">Uncharacterized protein</fullName>
    </submittedName>
</protein>
<proteinExistence type="predicted"/>
<feature type="compositionally biased region" description="Basic and acidic residues" evidence="1">
    <location>
        <begin position="47"/>
        <end position="65"/>
    </location>
</feature>
<organism evidence="2 3">
    <name type="scientific">Aspergillus hiratsukae</name>
    <dbReference type="NCBI Taxonomy" id="1194566"/>
    <lineage>
        <taxon>Eukaryota</taxon>
        <taxon>Fungi</taxon>
        <taxon>Dikarya</taxon>
        <taxon>Ascomycota</taxon>
        <taxon>Pezizomycotina</taxon>
        <taxon>Eurotiomycetes</taxon>
        <taxon>Eurotiomycetidae</taxon>
        <taxon>Eurotiales</taxon>
        <taxon>Aspergillaceae</taxon>
        <taxon>Aspergillus</taxon>
        <taxon>Aspergillus subgen. Fumigati</taxon>
    </lineage>
</organism>
<dbReference type="EMBL" id="JACBAF010001245">
    <property type="protein sequence ID" value="KAF7174636.1"/>
    <property type="molecule type" value="Genomic_DNA"/>
</dbReference>
<feature type="compositionally biased region" description="Basic residues" evidence="1">
    <location>
        <begin position="1"/>
        <end position="46"/>
    </location>
</feature>
<dbReference type="Proteomes" id="UP000662466">
    <property type="component" value="Unassembled WGS sequence"/>
</dbReference>
<comment type="caution">
    <text evidence="2">The sequence shown here is derived from an EMBL/GenBank/DDBJ whole genome shotgun (WGS) entry which is preliminary data.</text>
</comment>
<evidence type="ECO:0000256" key="1">
    <source>
        <dbReference type="SAM" id="MobiDB-lite"/>
    </source>
</evidence>